<organism evidence="8 9">
    <name type="scientific">Ectothiorhodosinus mongolicus</name>
    <dbReference type="NCBI Taxonomy" id="233100"/>
    <lineage>
        <taxon>Bacteria</taxon>
        <taxon>Pseudomonadati</taxon>
        <taxon>Pseudomonadota</taxon>
        <taxon>Gammaproteobacteria</taxon>
        <taxon>Chromatiales</taxon>
        <taxon>Ectothiorhodospiraceae</taxon>
        <taxon>Ectothiorhodosinus</taxon>
    </lineage>
</organism>
<keyword evidence="3 6" id="KW-0285">Flavoprotein</keyword>
<reference evidence="8 9" key="1">
    <citation type="submission" date="2017-01" db="EMBL/GenBank/DDBJ databases">
        <authorList>
            <person name="Mah S.A."/>
            <person name="Swanson W.J."/>
            <person name="Moy G.W."/>
            <person name="Vacquier V.D."/>
        </authorList>
    </citation>
    <scope>NUCLEOTIDE SEQUENCE [LARGE SCALE GENOMIC DNA]</scope>
    <source>
        <strain evidence="8 9">M9</strain>
    </source>
</reference>
<dbReference type="EMBL" id="FTPK01000002">
    <property type="protein sequence ID" value="SIT70403.1"/>
    <property type="molecule type" value="Genomic_DNA"/>
</dbReference>
<dbReference type="PANTHER" id="PTHR36118">
    <property type="entry name" value="ION-TRANSLOCATING OXIDOREDUCTASE COMPLEX SUBUNIT G"/>
    <property type="match status" value="1"/>
</dbReference>
<keyword evidence="2 6" id="KW-0597">Phosphoprotein</keyword>
<dbReference type="InterPro" id="IPR010209">
    <property type="entry name" value="Ion_transpt_RnfG/RsxG"/>
</dbReference>
<feature type="domain" description="FMN-binding" evidence="7">
    <location>
        <begin position="99"/>
        <end position="191"/>
    </location>
</feature>
<dbReference type="NCBIfam" id="TIGR01947">
    <property type="entry name" value="rnfG"/>
    <property type="match status" value="1"/>
</dbReference>
<proteinExistence type="inferred from homology"/>
<keyword evidence="4 6" id="KW-0288">FMN</keyword>
<dbReference type="STRING" id="233100.SAMN05216526_1305"/>
<evidence type="ECO:0000256" key="4">
    <source>
        <dbReference type="ARBA" id="ARBA00022643"/>
    </source>
</evidence>
<evidence type="ECO:0000313" key="9">
    <source>
        <dbReference type="Proteomes" id="UP000223759"/>
    </source>
</evidence>
<keyword evidence="6" id="KW-0472">Membrane</keyword>
<dbReference type="Pfam" id="PF04205">
    <property type="entry name" value="FMN_bind"/>
    <property type="match status" value="1"/>
</dbReference>
<comment type="similarity">
    <text evidence="6">Belongs to the RnfG family.</text>
</comment>
<gene>
    <name evidence="6" type="primary">rnfG</name>
    <name evidence="8" type="ORF">SAMN05216526_1305</name>
</gene>
<keyword evidence="6" id="KW-1133">Transmembrane helix</keyword>
<comment type="function">
    <text evidence="6">Part of a membrane-bound complex that couples electron transfer with translocation of ions across the membrane.</text>
</comment>
<dbReference type="GO" id="GO:0022900">
    <property type="term" value="P:electron transport chain"/>
    <property type="evidence" value="ECO:0007669"/>
    <property type="project" value="UniProtKB-UniRule"/>
</dbReference>
<dbReference type="NCBIfam" id="NF002519">
    <property type="entry name" value="PRK01908.1"/>
    <property type="match status" value="1"/>
</dbReference>
<evidence type="ECO:0000313" key="8">
    <source>
        <dbReference type="EMBL" id="SIT70403.1"/>
    </source>
</evidence>
<feature type="modified residue" description="FMN phosphoryl threonine" evidence="6">
    <location>
        <position position="174"/>
    </location>
</feature>
<evidence type="ECO:0000256" key="2">
    <source>
        <dbReference type="ARBA" id="ARBA00022553"/>
    </source>
</evidence>
<dbReference type="Proteomes" id="UP000223759">
    <property type="component" value="Unassembled WGS sequence"/>
</dbReference>
<dbReference type="OrthoDB" id="9784165at2"/>
<keyword evidence="9" id="KW-1185">Reference proteome</keyword>
<keyword evidence="1 6" id="KW-0813">Transport</keyword>
<keyword evidence="6" id="KW-1003">Cell membrane</keyword>
<dbReference type="RefSeq" id="WP_076755688.1">
    <property type="nucleotide sequence ID" value="NZ_CP023018.1"/>
</dbReference>
<keyword evidence="6" id="KW-1278">Translocase</keyword>
<dbReference type="AlphaFoldDB" id="A0A1R3VZD5"/>
<dbReference type="PIRSF" id="PIRSF006091">
    <property type="entry name" value="E_trnsport_RnfG"/>
    <property type="match status" value="1"/>
</dbReference>
<dbReference type="GO" id="GO:0010181">
    <property type="term" value="F:FMN binding"/>
    <property type="evidence" value="ECO:0007669"/>
    <property type="project" value="InterPro"/>
</dbReference>
<dbReference type="GO" id="GO:0005886">
    <property type="term" value="C:plasma membrane"/>
    <property type="evidence" value="ECO:0007669"/>
    <property type="project" value="UniProtKB-SubCell"/>
</dbReference>
<dbReference type="InterPro" id="IPR007329">
    <property type="entry name" value="FMN-bd"/>
</dbReference>
<dbReference type="GO" id="GO:0009055">
    <property type="term" value="F:electron transfer activity"/>
    <property type="evidence" value="ECO:0007669"/>
    <property type="project" value="InterPro"/>
</dbReference>
<evidence type="ECO:0000256" key="3">
    <source>
        <dbReference type="ARBA" id="ARBA00022630"/>
    </source>
</evidence>
<comment type="subcellular location">
    <subcellularLocation>
        <location evidence="6">Cell inner membrane</location>
        <topology evidence="6">Single-pass membrane protein</topology>
    </subcellularLocation>
</comment>
<keyword evidence="5 6" id="KW-0249">Electron transport</keyword>
<dbReference type="SMART" id="SM00900">
    <property type="entry name" value="FMN_bind"/>
    <property type="match status" value="1"/>
</dbReference>
<dbReference type="EC" id="7.-.-.-" evidence="6"/>
<dbReference type="HAMAP" id="MF_00479">
    <property type="entry name" value="RsxG_RnfG"/>
    <property type="match status" value="1"/>
</dbReference>
<accession>A0A1R3VZD5</accession>
<evidence type="ECO:0000256" key="1">
    <source>
        <dbReference type="ARBA" id="ARBA00022448"/>
    </source>
</evidence>
<comment type="subunit">
    <text evidence="6">The complex is composed of six subunits: RnfA, RnfB, RnfC, RnfD, RnfE and RnfG.</text>
</comment>
<sequence length="210" mass="22930">MGRNIIISTALLALFGLLGTTLVALIHDSTRERIAANIEAATLARLNEILPEDLYDNDILQDSLRLSDPLLGGDDLEVYLARRQSEPVAVVFTVVARGGYSGDIHMLVGVFMDGRIAGTRVVAHRETPGLGDDIEATRSDWILGFNERSLADPEEDLWAVHRDGGVFDQFTGATVTPRAVVRAVRNALLYFQAYGSDLFQMTAETGNRAD</sequence>
<comment type="cofactor">
    <cofactor evidence="6">
        <name>FMN</name>
        <dbReference type="ChEBI" id="CHEBI:58210"/>
    </cofactor>
</comment>
<protein>
    <recommendedName>
        <fullName evidence="6">Ion-translocating oxidoreductase complex subunit G</fullName>
        <ecNumber evidence="6">7.-.-.-</ecNumber>
    </recommendedName>
    <alternativeName>
        <fullName evidence="6">Rnf electron transport complex subunit G</fullName>
    </alternativeName>
</protein>
<evidence type="ECO:0000256" key="5">
    <source>
        <dbReference type="ARBA" id="ARBA00022982"/>
    </source>
</evidence>
<keyword evidence="6" id="KW-0997">Cell inner membrane</keyword>
<evidence type="ECO:0000259" key="7">
    <source>
        <dbReference type="SMART" id="SM00900"/>
    </source>
</evidence>
<evidence type="ECO:0000256" key="6">
    <source>
        <dbReference type="HAMAP-Rule" id="MF_00479"/>
    </source>
</evidence>
<name>A0A1R3VZD5_9GAMM</name>
<dbReference type="PANTHER" id="PTHR36118:SF1">
    <property type="entry name" value="ION-TRANSLOCATING OXIDOREDUCTASE COMPLEX SUBUNIT G"/>
    <property type="match status" value="1"/>
</dbReference>
<keyword evidence="6" id="KW-0812">Transmembrane</keyword>